<accession>A0A0B1ZGG8</accession>
<dbReference type="RefSeq" id="WP_039288637.1">
    <property type="nucleotide sequence ID" value="NZ_JTDI01000007.1"/>
</dbReference>
<dbReference type="EMBL" id="JTDI01000007">
    <property type="protein sequence ID" value="KHK89580.1"/>
    <property type="molecule type" value="Genomic_DNA"/>
</dbReference>
<organism evidence="1 2">
    <name type="scientific">Novosphingobium malaysiense</name>
    <dbReference type="NCBI Taxonomy" id="1348853"/>
    <lineage>
        <taxon>Bacteria</taxon>
        <taxon>Pseudomonadati</taxon>
        <taxon>Pseudomonadota</taxon>
        <taxon>Alphaproteobacteria</taxon>
        <taxon>Sphingomonadales</taxon>
        <taxon>Sphingomonadaceae</taxon>
        <taxon>Novosphingobium</taxon>
    </lineage>
</organism>
<reference evidence="1 2" key="1">
    <citation type="submission" date="2014-10" db="EMBL/GenBank/DDBJ databases">
        <title>Genome sequence of Novosphingobium malaysiense MUSC 273(T).</title>
        <authorList>
            <person name="Lee L.-H."/>
        </authorList>
    </citation>
    <scope>NUCLEOTIDE SEQUENCE [LARGE SCALE GENOMIC DNA]</scope>
    <source>
        <strain evidence="1 2">MUSC 273</strain>
    </source>
</reference>
<keyword evidence="2" id="KW-1185">Reference proteome</keyword>
<protein>
    <submittedName>
        <fullName evidence="1">Uncharacterized protein</fullName>
    </submittedName>
</protein>
<comment type="caution">
    <text evidence="1">The sequence shown here is derived from an EMBL/GenBank/DDBJ whole genome shotgun (WGS) entry which is preliminary data.</text>
</comment>
<proteinExistence type="predicted"/>
<gene>
    <name evidence="1" type="ORF">LK12_21100</name>
</gene>
<dbReference type="Proteomes" id="UP000031057">
    <property type="component" value="Unassembled WGS sequence"/>
</dbReference>
<dbReference type="AlphaFoldDB" id="A0A0B1ZGG8"/>
<dbReference type="STRING" id="1348853.LK12_21100"/>
<evidence type="ECO:0000313" key="2">
    <source>
        <dbReference type="Proteomes" id="UP000031057"/>
    </source>
</evidence>
<dbReference type="OrthoDB" id="7628592at2"/>
<evidence type="ECO:0000313" key="1">
    <source>
        <dbReference type="EMBL" id="KHK89580.1"/>
    </source>
</evidence>
<name>A0A0B1ZGG8_9SPHN</name>
<sequence length="314" mass="34820">MSMHFSEIAEQALADGEICSDDVLALRQAGWANGRIDPEQAEVIFAINGRLDAPSREWADFFIEAIGEYVVNQLEPRGYVTEGNADWLIAHVERDGRLHSITELELLVRVFEKALNVPDSLRTYALRQIEDAVLTGVGPTRCGGELAAGNVTAAEAQIMRRILFASGSERPAGVSRREAEMLFRIKDETLQGENAAEWKRLFVQGVANYLQGFTSHTPMSRERAAQLEAFMNDRTSSVGGFMVRAVRSIATVNRKGIVFGRKEAKASFASLAQMAVRVTNDEQTWLDDRIDANGKVDEYDEALLTFLAEDGHTH</sequence>